<evidence type="ECO:0000313" key="1">
    <source>
        <dbReference type="EMBL" id="KAF9733079.1"/>
    </source>
</evidence>
<dbReference type="AlphaFoldDB" id="A0A9P6GCW3"/>
<evidence type="ECO:0000313" key="2">
    <source>
        <dbReference type="Proteomes" id="UP000756921"/>
    </source>
</evidence>
<organism evidence="1 2">
    <name type="scientific">Paraphaeosphaeria minitans</name>
    <dbReference type="NCBI Taxonomy" id="565426"/>
    <lineage>
        <taxon>Eukaryota</taxon>
        <taxon>Fungi</taxon>
        <taxon>Dikarya</taxon>
        <taxon>Ascomycota</taxon>
        <taxon>Pezizomycotina</taxon>
        <taxon>Dothideomycetes</taxon>
        <taxon>Pleosporomycetidae</taxon>
        <taxon>Pleosporales</taxon>
        <taxon>Massarineae</taxon>
        <taxon>Didymosphaeriaceae</taxon>
        <taxon>Paraphaeosphaeria</taxon>
    </lineage>
</organism>
<dbReference type="Proteomes" id="UP000756921">
    <property type="component" value="Unassembled WGS sequence"/>
</dbReference>
<dbReference type="EMBL" id="WJXW01000009">
    <property type="protein sequence ID" value="KAF9733079.1"/>
    <property type="molecule type" value="Genomic_DNA"/>
</dbReference>
<sequence length="282" mass="32158">MNKTVKAYGDNQVLHVRDHADQVAFYNMVKDDAALEKFQEIRKLVIHLDARQLMLSDEDRLVMALNRLHPLREGVNVTNPHKIETICFVVDSDILFTRFNYALTSPTIYNNKEGRYSELLNNKVAPAKKKKIVFQVTSTEKLIAPALLGLRHIKNVTFNTNPRPCKLEGGFREMLELTLPCIPALIGHIPAPSHQSLHSYATVGFDREGNFRSAAYNADPNINPYEDGEQFDAAHIDPNDRYTLYNMVAINKQDSDKMKDGPLWENDNMPSELQDLHLGWKV</sequence>
<name>A0A9P6GCW3_9PLEO</name>
<reference evidence="1" key="1">
    <citation type="journal article" date="2020" name="Mol. Plant Microbe Interact.">
        <title>Genome Sequence of the Biocontrol Agent Coniothyrium minitans strain Conio (IMI 134523).</title>
        <authorList>
            <person name="Patel D."/>
            <person name="Shittu T.A."/>
            <person name="Baroncelli R."/>
            <person name="Muthumeenakshi S."/>
            <person name="Osborne T.H."/>
            <person name="Janganan T.K."/>
            <person name="Sreenivasaprasad S."/>
        </authorList>
    </citation>
    <scope>NUCLEOTIDE SEQUENCE</scope>
    <source>
        <strain evidence="1">Conio</strain>
    </source>
</reference>
<protein>
    <submittedName>
        <fullName evidence="1">Uncharacterized protein</fullName>
    </submittedName>
</protein>
<gene>
    <name evidence="1" type="ORF">PMIN01_08761</name>
</gene>
<accession>A0A9P6GCW3</accession>
<keyword evidence="2" id="KW-1185">Reference proteome</keyword>
<dbReference type="OrthoDB" id="3784540at2759"/>
<proteinExistence type="predicted"/>
<comment type="caution">
    <text evidence="1">The sequence shown here is derived from an EMBL/GenBank/DDBJ whole genome shotgun (WGS) entry which is preliminary data.</text>
</comment>